<evidence type="ECO:0000313" key="2">
    <source>
        <dbReference type="EMBL" id="ELY46596.1"/>
    </source>
</evidence>
<comment type="caution">
    <text evidence="2">The sequence shown here is derived from an EMBL/GenBank/DDBJ whole genome shotgun (WGS) entry which is preliminary data.</text>
</comment>
<organism evidence="2 3">
    <name type="scientific">Natronorubrum sulfidifaciens JCM 14089</name>
    <dbReference type="NCBI Taxonomy" id="1230460"/>
    <lineage>
        <taxon>Archaea</taxon>
        <taxon>Methanobacteriati</taxon>
        <taxon>Methanobacteriota</taxon>
        <taxon>Stenosarchaea group</taxon>
        <taxon>Halobacteria</taxon>
        <taxon>Halobacteriales</taxon>
        <taxon>Natrialbaceae</taxon>
        <taxon>Natronorubrum</taxon>
    </lineage>
</organism>
<dbReference type="PATRIC" id="fig|1230460.4.peg.1176"/>
<proteinExistence type="predicted"/>
<accession>L9WBF9</accession>
<evidence type="ECO:0000256" key="1">
    <source>
        <dbReference type="SAM" id="MobiDB-lite"/>
    </source>
</evidence>
<sequence>MTVSKLYSRWQRTRGNQRGVESGRARGSIRTQRPPRGSVTNQHRESTSDELDLEFEWDQLCHGCGERKWFRAVISEACRQRHGLCSNN</sequence>
<gene>
    <name evidence="2" type="ORF">C495_05798</name>
</gene>
<feature type="region of interest" description="Disordered" evidence="1">
    <location>
        <begin position="13"/>
        <end position="47"/>
    </location>
</feature>
<reference evidence="2 3" key="1">
    <citation type="journal article" date="2014" name="PLoS Genet.">
        <title>Phylogenetically driven sequencing of extremely halophilic archaea reveals strategies for static and dynamic osmo-response.</title>
        <authorList>
            <person name="Becker E.A."/>
            <person name="Seitzer P.M."/>
            <person name="Tritt A."/>
            <person name="Larsen D."/>
            <person name="Krusor M."/>
            <person name="Yao A.I."/>
            <person name="Wu D."/>
            <person name="Madern D."/>
            <person name="Eisen J.A."/>
            <person name="Darling A.E."/>
            <person name="Facciotti M.T."/>
        </authorList>
    </citation>
    <scope>NUCLEOTIDE SEQUENCE [LARGE SCALE GENOMIC DNA]</scope>
    <source>
        <strain evidence="2 3">JCM 14089</strain>
    </source>
</reference>
<protein>
    <submittedName>
        <fullName evidence="2">Uncharacterized protein</fullName>
    </submittedName>
</protein>
<dbReference type="EMBL" id="AOHX01000029">
    <property type="protein sequence ID" value="ELY46596.1"/>
    <property type="molecule type" value="Genomic_DNA"/>
</dbReference>
<name>L9WBF9_9EURY</name>
<evidence type="ECO:0000313" key="3">
    <source>
        <dbReference type="Proteomes" id="UP000011661"/>
    </source>
</evidence>
<dbReference type="AlphaFoldDB" id="L9WBF9"/>
<dbReference type="Proteomes" id="UP000011661">
    <property type="component" value="Unassembled WGS sequence"/>
</dbReference>
<keyword evidence="3" id="KW-1185">Reference proteome</keyword>